<name>A0A135V3H9_9PEZI</name>
<accession>A0A135V3H9</accession>
<gene>
    <name evidence="2" type="ORF">CSAL01_06154</name>
</gene>
<organism evidence="2 3">
    <name type="scientific">Colletotrichum salicis</name>
    <dbReference type="NCBI Taxonomy" id="1209931"/>
    <lineage>
        <taxon>Eukaryota</taxon>
        <taxon>Fungi</taxon>
        <taxon>Dikarya</taxon>
        <taxon>Ascomycota</taxon>
        <taxon>Pezizomycotina</taxon>
        <taxon>Sordariomycetes</taxon>
        <taxon>Hypocreomycetidae</taxon>
        <taxon>Glomerellales</taxon>
        <taxon>Glomerellaceae</taxon>
        <taxon>Colletotrichum</taxon>
        <taxon>Colletotrichum acutatum species complex</taxon>
    </lineage>
</organism>
<dbReference type="EMBL" id="JFFI01000527">
    <property type="protein sequence ID" value="KXH67205.1"/>
    <property type="molecule type" value="Genomic_DNA"/>
</dbReference>
<evidence type="ECO:0000313" key="3">
    <source>
        <dbReference type="Proteomes" id="UP000070121"/>
    </source>
</evidence>
<proteinExistence type="predicted"/>
<evidence type="ECO:0000313" key="2">
    <source>
        <dbReference type="EMBL" id="KXH67205.1"/>
    </source>
</evidence>
<protein>
    <submittedName>
        <fullName evidence="2">Uncharacterized protein</fullName>
    </submittedName>
</protein>
<dbReference type="Proteomes" id="UP000070121">
    <property type="component" value="Unassembled WGS sequence"/>
</dbReference>
<feature type="region of interest" description="Disordered" evidence="1">
    <location>
        <begin position="87"/>
        <end position="129"/>
    </location>
</feature>
<dbReference type="AlphaFoldDB" id="A0A135V3H9"/>
<comment type="caution">
    <text evidence="2">The sequence shown here is derived from an EMBL/GenBank/DDBJ whole genome shotgun (WGS) entry which is preliminary data.</text>
</comment>
<keyword evidence="3" id="KW-1185">Reference proteome</keyword>
<evidence type="ECO:0000256" key="1">
    <source>
        <dbReference type="SAM" id="MobiDB-lite"/>
    </source>
</evidence>
<sequence>MLPAANQSNAKGFGGGRPLEMCEMEKSLSLSLAAPPKTQIDRNLSPLPDQNELPICVSTARGSTNGRGGLFKSWTVPAGSNVVSPGAAWKAGKRDDSQARTVEAQTSSKFPAVARPGRDPLIAPAEIAQ</sequence>
<feature type="compositionally biased region" description="Polar residues" evidence="1">
    <location>
        <begin position="99"/>
        <end position="109"/>
    </location>
</feature>
<reference evidence="2 3" key="1">
    <citation type="submission" date="2014-02" db="EMBL/GenBank/DDBJ databases">
        <title>The genome sequence of Colletotrichum salicis CBS 607.94.</title>
        <authorList>
            <person name="Baroncelli R."/>
            <person name="Thon M.R."/>
        </authorList>
    </citation>
    <scope>NUCLEOTIDE SEQUENCE [LARGE SCALE GENOMIC DNA]</scope>
    <source>
        <strain evidence="2 3">CBS 607.94</strain>
    </source>
</reference>